<keyword evidence="2" id="KW-0732">Signal</keyword>
<organism evidence="4 5">
    <name type="scientific">Burkholderia ambifaria</name>
    <dbReference type="NCBI Taxonomy" id="152480"/>
    <lineage>
        <taxon>Bacteria</taxon>
        <taxon>Pseudomonadati</taxon>
        <taxon>Pseudomonadota</taxon>
        <taxon>Betaproteobacteria</taxon>
        <taxon>Burkholderiales</taxon>
        <taxon>Burkholderiaceae</taxon>
        <taxon>Burkholderia</taxon>
        <taxon>Burkholderia cepacia complex</taxon>
    </lineage>
</organism>
<keyword evidence="1" id="KW-0175">Coiled coil</keyword>
<evidence type="ECO:0000259" key="3">
    <source>
        <dbReference type="Pfam" id="PF07007"/>
    </source>
</evidence>
<proteinExistence type="predicted"/>
<evidence type="ECO:0000313" key="5">
    <source>
        <dbReference type="Proteomes" id="UP000682266"/>
    </source>
</evidence>
<feature type="chain" id="PRO_5041201060" evidence="2">
    <location>
        <begin position="22"/>
        <end position="146"/>
    </location>
</feature>
<dbReference type="EMBL" id="JAGSVG010000021">
    <property type="protein sequence ID" value="MBR8131640.1"/>
    <property type="molecule type" value="Genomic_DNA"/>
</dbReference>
<dbReference type="AlphaFoldDB" id="A0AA41EAY7"/>
<comment type="caution">
    <text evidence="4">The sequence shown here is derived from an EMBL/GenBank/DDBJ whole genome shotgun (WGS) entry which is preliminary data.</text>
</comment>
<feature type="domain" description="Lysozyme inhibitor LprI-like N-terminal" evidence="3">
    <location>
        <begin position="42"/>
        <end position="136"/>
    </location>
</feature>
<evidence type="ECO:0000313" key="4">
    <source>
        <dbReference type="EMBL" id="MBR8131640.1"/>
    </source>
</evidence>
<dbReference type="InterPro" id="IPR009739">
    <property type="entry name" value="LprI-like_N"/>
</dbReference>
<feature type="signal peptide" evidence="2">
    <location>
        <begin position="1"/>
        <end position="21"/>
    </location>
</feature>
<dbReference type="Proteomes" id="UP000682266">
    <property type="component" value="Unassembled WGS sequence"/>
</dbReference>
<accession>A0AA41EAY7</accession>
<evidence type="ECO:0000256" key="1">
    <source>
        <dbReference type="SAM" id="Coils"/>
    </source>
</evidence>
<gene>
    <name evidence="4" type="ORF">KDW93_22160</name>
</gene>
<dbReference type="Pfam" id="PF07007">
    <property type="entry name" value="LprI"/>
    <property type="match status" value="1"/>
</dbReference>
<reference evidence="4" key="1">
    <citation type="submission" date="2021-04" db="EMBL/GenBank/DDBJ databases">
        <title>A collection of bacterial strains from the Burkholderia cepacia Research Laboratory and Repository.</title>
        <authorList>
            <person name="Lipuma J."/>
            <person name="Spilker T."/>
        </authorList>
    </citation>
    <scope>NUCLEOTIDE SEQUENCE</scope>
    <source>
        <strain evidence="4">AU36012</strain>
    </source>
</reference>
<feature type="coiled-coil region" evidence="1">
    <location>
        <begin position="45"/>
        <end position="76"/>
    </location>
</feature>
<sequence length="146" mass="15994">MRTLVLSIFAATACLSTQAFAASNDGTPSERQLRAECSYDATGVKECLQRKQRDSKANLEQAEEKARKTIARWDEDSKYIRITGARLSASNTAFAEYRDAQCAFASSLGGGAIGNALEMRRLACIAELNNRRADQLRDAVSDLPLK</sequence>
<dbReference type="RefSeq" id="WP_105787422.1">
    <property type="nucleotide sequence ID" value="NZ_CADERF010000009.1"/>
</dbReference>
<name>A0AA41EAY7_9BURK</name>
<protein>
    <submittedName>
        <fullName evidence="4">DUF1311 domain-containing protein</fullName>
    </submittedName>
</protein>
<evidence type="ECO:0000256" key="2">
    <source>
        <dbReference type="SAM" id="SignalP"/>
    </source>
</evidence>
<dbReference type="Gene3D" id="1.20.1270.180">
    <property type="match status" value="1"/>
</dbReference>